<dbReference type="InterPro" id="IPR008936">
    <property type="entry name" value="Rho_GTPase_activation_prot"/>
</dbReference>
<dbReference type="SMART" id="SM00285">
    <property type="entry name" value="PBD"/>
    <property type="match status" value="1"/>
</dbReference>
<evidence type="ECO:0000313" key="5">
    <source>
        <dbReference type="EMBL" id="WOL15854.1"/>
    </source>
</evidence>
<keyword evidence="1" id="KW-0343">GTPase activation</keyword>
<sequence>MTGVVLVSSAAGCRGRRGEEEERKRAKEEERRKQQQISVLALLLAAIRRSMASSCRMEREAEDEVIPALQRMEIGWPTDVRHVAHVTFDRFNGFLGLPVEFELEVPGRVPSASASVFGVSAESMQCSYDSKGNSVPTILLLMQERLYKQGGLKAEGIFRINPENSQEEHVREQLNKGIVPDDIDVHCLASLIKAWFRELPEGVLDGLSPEQVLECNTEEDSVQLVKLLLPTQASLLNWAIELMADVVEEEEINKMNARNIAMVFAPNMTQMSDPLTALMHAVQVMNLLKTLILKILREREEAAISGYSDFSCSPSHNPGDDDYNSQNDVDMSDESDITSDNEPEAYDEQHAEVNIESARRISGSRTCSQRYTGNYTEDDEDDSLTDIEVCFLRQLEWKLEDGDIGENNICEGLPSCAKETQISNSDFNIGSCFSLIERKEESSITNNEGDSEPSIIRNAEAEEENPSEQNKSNELMVECKWIS</sequence>
<evidence type="ECO:0000313" key="6">
    <source>
        <dbReference type="Proteomes" id="UP001327560"/>
    </source>
</evidence>
<feature type="domain" description="Rho-GAP" evidence="4">
    <location>
        <begin position="119"/>
        <end position="296"/>
    </location>
</feature>
<dbReference type="InterPro" id="IPR000198">
    <property type="entry name" value="RhoGAP_dom"/>
</dbReference>
<organism evidence="5 6">
    <name type="scientific">Canna indica</name>
    <name type="common">Indian-shot</name>
    <dbReference type="NCBI Taxonomy" id="4628"/>
    <lineage>
        <taxon>Eukaryota</taxon>
        <taxon>Viridiplantae</taxon>
        <taxon>Streptophyta</taxon>
        <taxon>Embryophyta</taxon>
        <taxon>Tracheophyta</taxon>
        <taxon>Spermatophyta</taxon>
        <taxon>Magnoliopsida</taxon>
        <taxon>Liliopsida</taxon>
        <taxon>Zingiberales</taxon>
        <taxon>Cannaceae</taxon>
        <taxon>Canna</taxon>
    </lineage>
</organism>
<feature type="compositionally biased region" description="Basic and acidic residues" evidence="2">
    <location>
        <begin position="16"/>
        <end position="32"/>
    </location>
</feature>
<dbReference type="PROSITE" id="PS50108">
    <property type="entry name" value="CRIB"/>
    <property type="match status" value="1"/>
</dbReference>
<feature type="region of interest" description="Disordered" evidence="2">
    <location>
        <begin position="1"/>
        <end position="32"/>
    </location>
</feature>
<reference evidence="5 6" key="1">
    <citation type="submission" date="2023-10" db="EMBL/GenBank/DDBJ databases">
        <title>Chromosome-scale genome assembly provides insights into flower coloration mechanisms of Canna indica.</title>
        <authorList>
            <person name="Li C."/>
        </authorList>
    </citation>
    <scope>NUCLEOTIDE SEQUENCE [LARGE SCALE GENOMIC DNA]</scope>
    <source>
        <tissue evidence="5">Flower</tissue>
    </source>
</reference>
<gene>
    <name evidence="5" type="ORF">Cni_G24635</name>
</gene>
<dbReference type="PROSITE" id="PS50238">
    <property type="entry name" value="RHOGAP"/>
    <property type="match status" value="1"/>
</dbReference>
<dbReference type="CDD" id="cd00159">
    <property type="entry name" value="RhoGAP"/>
    <property type="match status" value="1"/>
</dbReference>
<feature type="domain" description="CRIB" evidence="3">
    <location>
        <begin position="74"/>
        <end position="87"/>
    </location>
</feature>
<dbReference type="SUPFAM" id="SSF48350">
    <property type="entry name" value="GTPase activation domain, GAP"/>
    <property type="match status" value="1"/>
</dbReference>
<name>A0AAQ3QLN1_9LILI</name>
<dbReference type="InterPro" id="IPR036936">
    <property type="entry name" value="CRIB_dom_sf"/>
</dbReference>
<dbReference type="InterPro" id="IPR000095">
    <property type="entry name" value="CRIB_dom"/>
</dbReference>
<dbReference type="EMBL" id="CP136897">
    <property type="protein sequence ID" value="WOL15854.1"/>
    <property type="molecule type" value="Genomic_DNA"/>
</dbReference>
<dbReference type="GO" id="GO:0005096">
    <property type="term" value="F:GTPase activator activity"/>
    <property type="evidence" value="ECO:0007669"/>
    <property type="project" value="UniProtKB-KW"/>
</dbReference>
<evidence type="ECO:0000259" key="3">
    <source>
        <dbReference type="PROSITE" id="PS50108"/>
    </source>
</evidence>
<feature type="compositionally biased region" description="Acidic residues" evidence="2">
    <location>
        <begin position="330"/>
        <end position="346"/>
    </location>
</feature>
<protein>
    <submittedName>
        <fullName evidence="5">Rho GTPase-activating protein 2</fullName>
    </submittedName>
</protein>
<accession>A0AAQ3QLN1</accession>
<dbReference type="PANTHER" id="PTHR23177:SF35">
    <property type="entry name" value="RHO GTPASE-ACTIVATING PROTEIN GACA"/>
    <property type="match status" value="1"/>
</dbReference>
<evidence type="ECO:0000259" key="4">
    <source>
        <dbReference type="PROSITE" id="PS50238"/>
    </source>
</evidence>
<dbReference type="Proteomes" id="UP001327560">
    <property type="component" value="Chromosome 8"/>
</dbReference>
<dbReference type="CDD" id="cd00132">
    <property type="entry name" value="CRIB"/>
    <property type="match status" value="1"/>
</dbReference>
<dbReference type="Gene3D" id="3.90.810.10">
    <property type="entry name" value="CRIB domain"/>
    <property type="match status" value="1"/>
</dbReference>
<dbReference type="FunFam" id="1.10.555.10:FF:000046">
    <property type="entry name" value="Rho GTPase-activating protein 5"/>
    <property type="match status" value="1"/>
</dbReference>
<evidence type="ECO:0000256" key="2">
    <source>
        <dbReference type="SAM" id="MobiDB-lite"/>
    </source>
</evidence>
<dbReference type="Pfam" id="PF00620">
    <property type="entry name" value="RhoGAP"/>
    <property type="match status" value="1"/>
</dbReference>
<dbReference type="Pfam" id="PF00786">
    <property type="entry name" value="PBD"/>
    <property type="match status" value="1"/>
</dbReference>
<dbReference type="InterPro" id="IPR044785">
    <property type="entry name" value="RopGAP1-5"/>
</dbReference>
<dbReference type="Gene3D" id="1.10.555.10">
    <property type="entry name" value="Rho GTPase activation protein"/>
    <property type="match status" value="1"/>
</dbReference>
<evidence type="ECO:0000256" key="1">
    <source>
        <dbReference type="ARBA" id="ARBA00022468"/>
    </source>
</evidence>
<dbReference type="PANTHER" id="PTHR23177">
    <property type="entry name" value="MKIAA1688 PROTEIN"/>
    <property type="match status" value="1"/>
</dbReference>
<dbReference type="GO" id="GO:0007165">
    <property type="term" value="P:signal transduction"/>
    <property type="evidence" value="ECO:0007669"/>
    <property type="project" value="InterPro"/>
</dbReference>
<dbReference type="AlphaFoldDB" id="A0AAQ3QLN1"/>
<proteinExistence type="predicted"/>
<feature type="region of interest" description="Disordered" evidence="2">
    <location>
        <begin position="307"/>
        <end position="348"/>
    </location>
</feature>
<keyword evidence="6" id="KW-1185">Reference proteome</keyword>
<dbReference type="SMART" id="SM00324">
    <property type="entry name" value="RhoGAP"/>
    <property type="match status" value="1"/>
</dbReference>